<keyword evidence="5" id="KW-1185">Reference proteome</keyword>
<protein>
    <submittedName>
        <fullName evidence="4">GNAT family N-acetyltransferase</fullName>
    </submittedName>
</protein>
<sequence>MAVMEAAFDPQWREAWTRRQVEDSLSMPNTYALLLDDKGEPLTEGSKAAGFVLVRRAPGEEELLLIGVRPESRGRGVGKRLIELFFDTARDNGADSVFLEMRANNPAASLYRACGFEPIGRRTAYYRTLDGTTLDAITFGRKL</sequence>
<feature type="domain" description="N-acetyltransferase" evidence="3">
    <location>
        <begin position="1"/>
        <end position="143"/>
    </location>
</feature>
<evidence type="ECO:0000313" key="4">
    <source>
        <dbReference type="EMBL" id="QKG72627.1"/>
    </source>
</evidence>
<dbReference type="GO" id="GO:0016747">
    <property type="term" value="F:acyltransferase activity, transferring groups other than amino-acyl groups"/>
    <property type="evidence" value="ECO:0007669"/>
    <property type="project" value="InterPro"/>
</dbReference>
<dbReference type="Proteomes" id="UP000504693">
    <property type="component" value="Chromosome"/>
</dbReference>
<dbReference type="EMBL" id="CP053921">
    <property type="protein sequence ID" value="QKG72627.1"/>
    <property type="molecule type" value="Genomic_DNA"/>
</dbReference>
<evidence type="ECO:0000313" key="5">
    <source>
        <dbReference type="Proteomes" id="UP000504693"/>
    </source>
</evidence>
<dbReference type="PANTHER" id="PTHR43420">
    <property type="entry name" value="ACETYLTRANSFERASE"/>
    <property type="match status" value="1"/>
</dbReference>
<dbReference type="Gene3D" id="3.40.630.30">
    <property type="match status" value="1"/>
</dbReference>
<gene>
    <name evidence="4" type="ORF">HQR01_02110</name>
</gene>
<dbReference type="PANTHER" id="PTHR43420:SF44">
    <property type="entry name" value="ACETYLTRANSFERASE YPEA"/>
    <property type="match status" value="1"/>
</dbReference>
<dbReference type="AlphaFoldDB" id="A0A7D4BXK9"/>
<dbReference type="Pfam" id="PF00583">
    <property type="entry name" value="Acetyltransf_1"/>
    <property type="match status" value="1"/>
</dbReference>
<proteinExistence type="predicted"/>
<keyword evidence="1 4" id="KW-0808">Transferase</keyword>
<dbReference type="SUPFAM" id="SSF55729">
    <property type="entry name" value="Acyl-CoA N-acyltransferases (Nat)"/>
    <property type="match status" value="1"/>
</dbReference>
<reference evidence="4 5" key="1">
    <citation type="submission" date="2020-05" db="EMBL/GenBank/DDBJ databases">
        <title>Erythrobacter mangrovi sp. nov., isolated from rhizosphere soil of mangrove plant (Kandelia candel).</title>
        <authorList>
            <person name="Ye Y.H."/>
        </authorList>
    </citation>
    <scope>NUCLEOTIDE SEQUENCE [LARGE SCALE GENOMIC DNA]</scope>
    <source>
        <strain evidence="4 5">EB310</strain>
    </source>
</reference>
<dbReference type="KEGG" id="emv:HQR01_02110"/>
<dbReference type="CDD" id="cd04301">
    <property type="entry name" value="NAT_SF"/>
    <property type="match status" value="1"/>
</dbReference>
<organism evidence="4 5">
    <name type="scientific">Erythrobacter mangrovi</name>
    <dbReference type="NCBI Taxonomy" id="2739433"/>
    <lineage>
        <taxon>Bacteria</taxon>
        <taxon>Pseudomonadati</taxon>
        <taxon>Pseudomonadota</taxon>
        <taxon>Alphaproteobacteria</taxon>
        <taxon>Sphingomonadales</taxon>
        <taxon>Erythrobacteraceae</taxon>
        <taxon>Erythrobacter/Porphyrobacter group</taxon>
        <taxon>Erythrobacter</taxon>
    </lineage>
</organism>
<dbReference type="InterPro" id="IPR016181">
    <property type="entry name" value="Acyl_CoA_acyltransferase"/>
</dbReference>
<keyword evidence="2" id="KW-0012">Acyltransferase</keyword>
<dbReference type="PROSITE" id="PS51186">
    <property type="entry name" value="GNAT"/>
    <property type="match status" value="1"/>
</dbReference>
<evidence type="ECO:0000256" key="1">
    <source>
        <dbReference type="ARBA" id="ARBA00022679"/>
    </source>
</evidence>
<dbReference type="InterPro" id="IPR000182">
    <property type="entry name" value="GNAT_dom"/>
</dbReference>
<evidence type="ECO:0000256" key="2">
    <source>
        <dbReference type="ARBA" id="ARBA00023315"/>
    </source>
</evidence>
<dbReference type="InterPro" id="IPR050680">
    <property type="entry name" value="YpeA/RimI_acetyltransf"/>
</dbReference>
<accession>A0A7D4BXK9</accession>
<name>A0A7D4BXK9_9SPHN</name>
<evidence type="ECO:0000259" key="3">
    <source>
        <dbReference type="PROSITE" id="PS51186"/>
    </source>
</evidence>